<evidence type="ECO:0000256" key="1">
    <source>
        <dbReference type="SAM" id="Phobius"/>
    </source>
</evidence>
<keyword evidence="1" id="KW-0812">Transmembrane</keyword>
<keyword evidence="3" id="KW-1185">Reference proteome</keyword>
<feature type="transmembrane region" description="Helical" evidence="1">
    <location>
        <begin position="16"/>
        <end position="37"/>
    </location>
</feature>
<evidence type="ECO:0000313" key="2">
    <source>
        <dbReference type="EMBL" id="MST48970.1"/>
    </source>
</evidence>
<name>A0A7K0K1N6_9ACTO</name>
<protein>
    <recommendedName>
        <fullName evidence="4">Calpain catalytic domain-containing protein</fullName>
    </recommendedName>
</protein>
<evidence type="ECO:0008006" key="4">
    <source>
        <dbReference type="Google" id="ProtNLM"/>
    </source>
</evidence>
<gene>
    <name evidence="2" type="ORF">FYJ63_01660</name>
</gene>
<comment type="caution">
    <text evidence="2">The sequence shown here is derived from an EMBL/GenBank/DDBJ whole genome shotgun (WGS) entry which is preliminary data.</text>
</comment>
<dbReference type="Proteomes" id="UP000442535">
    <property type="component" value="Unassembled WGS sequence"/>
</dbReference>
<reference evidence="2 3" key="1">
    <citation type="submission" date="2019-08" db="EMBL/GenBank/DDBJ databases">
        <title>In-depth cultivation of the pig gut microbiome towards novel bacterial diversity and tailored functional studies.</title>
        <authorList>
            <person name="Wylensek D."/>
            <person name="Hitch T.C.A."/>
            <person name="Clavel T."/>
        </authorList>
    </citation>
    <scope>NUCLEOTIDE SEQUENCE [LARGE SCALE GENOMIC DNA]</scope>
    <source>
        <strain evidence="2 3">RF-GAM-744-WT-7</strain>
    </source>
</reference>
<dbReference type="EMBL" id="VUMY01000002">
    <property type="protein sequence ID" value="MST48970.1"/>
    <property type="molecule type" value="Genomic_DNA"/>
</dbReference>
<proteinExistence type="predicted"/>
<sequence>MTKIEVKQRGASTIEYVGVFILAAMLCLAIIGLLPGINTKVSAIVKASICNVVPSGSTNSCDESSTEIIPGSPTYSFDLNRARKNISSYTANDLDDINSQLDSTKPLLDYINPSQNNENSASINILAPDLIQGNFEDCYLLAMMISQARTEDGSNALRSMIKKSSATTVWEKFLDFVGVWSPPKESQTGYEVTFSNGETVINRGDYTSTEDRRAEVGAIYKDGSSIFSLIEASIIDHLGYNEVTKREEDYTVEAFRLITGSEGYRIPSQSWNETSYGFSPENENEIRDAVDSGKVVIMSTVNNSFGSRPPAAVPIDVKIGGPDGETKKVQLVNTHSYAVMAADDNGLSLVNPHGFNFDEKFNPTAEAEIYLTWDQLDLYAGYYDIGEIK</sequence>
<dbReference type="RefSeq" id="WP_154543186.1">
    <property type="nucleotide sequence ID" value="NZ_VUMY01000002.1"/>
</dbReference>
<keyword evidence="1" id="KW-1133">Transmembrane helix</keyword>
<organism evidence="2 3">
    <name type="scientific">Mobiluncus porci</name>
    <dbReference type="NCBI Taxonomy" id="2652278"/>
    <lineage>
        <taxon>Bacteria</taxon>
        <taxon>Bacillati</taxon>
        <taxon>Actinomycetota</taxon>
        <taxon>Actinomycetes</taxon>
        <taxon>Actinomycetales</taxon>
        <taxon>Actinomycetaceae</taxon>
        <taxon>Mobiluncus</taxon>
    </lineage>
</organism>
<evidence type="ECO:0000313" key="3">
    <source>
        <dbReference type="Proteomes" id="UP000442535"/>
    </source>
</evidence>
<keyword evidence="1" id="KW-0472">Membrane</keyword>
<accession>A0A7K0K1N6</accession>
<dbReference type="AlphaFoldDB" id="A0A7K0K1N6"/>